<feature type="region of interest" description="Disordered" evidence="1">
    <location>
        <begin position="820"/>
        <end position="897"/>
    </location>
</feature>
<dbReference type="Pfam" id="PF01803">
    <property type="entry name" value="LIM_bind"/>
    <property type="match status" value="1"/>
</dbReference>
<dbReference type="InterPro" id="IPR029005">
    <property type="entry name" value="LIM-bd/SEUSS"/>
</dbReference>
<dbReference type="EMBL" id="JANBUH010000081">
    <property type="protein sequence ID" value="KAJ2755034.1"/>
    <property type="molecule type" value="Genomic_DNA"/>
</dbReference>
<dbReference type="PANTHER" id="PTHR48125:SF12">
    <property type="entry name" value="AT HOOK TRANSCRIPTION FACTOR FAMILY-RELATED"/>
    <property type="match status" value="1"/>
</dbReference>
<feature type="region of interest" description="Disordered" evidence="1">
    <location>
        <begin position="363"/>
        <end position="418"/>
    </location>
</feature>
<feature type="compositionally biased region" description="Low complexity" evidence="1">
    <location>
        <begin position="275"/>
        <end position="285"/>
    </location>
</feature>
<dbReference type="AlphaFoldDB" id="A0A9W8LBP5"/>
<feature type="compositionally biased region" description="Low complexity" evidence="1">
    <location>
        <begin position="325"/>
        <end position="337"/>
    </location>
</feature>
<keyword evidence="3" id="KW-1185">Reference proteome</keyword>
<accession>A0A9W8LBP5</accession>
<reference evidence="2" key="1">
    <citation type="submission" date="2022-07" db="EMBL/GenBank/DDBJ databases">
        <title>Phylogenomic reconstructions and comparative analyses of Kickxellomycotina fungi.</title>
        <authorList>
            <person name="Reynolds N.K."/>
            <person name="Stajich J.E."/>
            <person name="Barry K."/>
            <person name="Grigoriev I.V."/>
            <person name="Crous P."/>
            <person name="Smith M.E."/>
        </authorList>
    </citation>
    <scope>NUCLEOTIDE SEQUENCE</scope>
    <source>
        <strain evidence="2">BCRC 34297</strain>
    </source>
</reference>
<feature type="region of interest" description="Disordered" evidence="1">
    <location>
        <begin position="252"/>
        <end position="337"/>
    </location>
</feature>
<name>A0A9W8LBP5_9FUNG</name>
<feature type="compositionally biased region" description="Polar residues" evidence="1">
    <location>
        <begin position="384"/>
        <end position="402"/>
    </location>
</feature>
<protein>
    <recommendedName>
        <fullName evidence="4">LIM-domain binding protein</fullName>
    </recommendedName>
</protein>
<feature type="compositionally biased region" description="Polar residues" evidence="1">
    <location>
        <begin position="34"/>
        <end position="55"/>
    </location>
</feature>
<dbReference type="Proteomes" id="UP001140011">
    <property type="component" value="Unassembled WGS sequence"/>
</dbReference>
<feature type="region of interest" description="Disordered" evidence="1">
    <location>
        <begin position="183"/>
        <end position="210"/>
    </location>
</feature>
<feature type="compositionally biased region" description="Pro residues" evidence="1">
    <location>
        <begin position="257"/>
        <end position="274"/>
    </location>
</feature>
<feature type="region of interest" description="Disordered" evidence="1">
    <location>
        <begin position="34"/>
        <end position="61"/>
    </location>
</feature>
<organism evidence="2 3">
    <name type="scientific">Coemansia pectinata</name>
    <dbReference type="NCBI Taxonomy" id="1052879"/>
    <lineage>
        <taxon>Eukaryota</taxon>
        <taxon>Fungi</taxon>
        <taxon>Fungi incertae sedis</taxon>
        <taxon>Zoopagomycota</taxon>
        <taxon>Kickxellomycotina</taxon>
        <taxon>Kickxellomycetes</taxon>
        <taxon>Kickxellales</taxon>
        <taxon>Kickxellaceae</taxon>
        <taxon>Coemansia</taxon>
    </lineage>
</organism>
<evidence type="ECO:0000313" key="2">
    <source>
        <dbReference type="EMBL" id="KAJ2755034.1"/>
    </source>
</evidence>
<dbReference type="OrthoDB" id="774557at2759"/>
<proteinExistence type="predicted"/>
<feature type="compositionally biased region" description="Pro residues" evidence="1">
    <location>
        <begin position="843"/>
        <end position="853"/>
    </location>
</feature>
<comment type="caution">
    <text evidence="2">The sequence shown here is derived from an EMBL/GenBank/DDBJ whole genome shotgun (WGS) entry which is preliminary data.</text>
</comment>
<sequence length="897" mass="95173">MSNHFHPNAVIAGQPGQSNQGFGVLGFSHLGHSTSDTSMASPGSVLTGTAGSGNSMPLGPGALATGNITAMHPPGQVTAMPPPSSANSQHLAQQMHAQASHPQYLYQQQQQQRQLLMNAAVANGGWFLPSNNGMPPGMISPMVGQIGTGAFGQDRSIAAVVAAQQQQGTQALLSQLVSLAPPQPPFSAANMTSVLQPQQQQQQQQQQRQYSGSLFMEQQMNQIFQRQQPVFQGIQHEQDNSNAGIASALSLDHSQAMPPPPPPPKSAPAQPGQPPALSSSAQPGPMFGPHPQPSIAQPGQKPGQQSLPTPQLARKETNPPPPTPRSMSSTTTSTPPLASTILAPTAQQAFAVSAEAILKYSRNSAEPDRLTPAADAATIPRPESTVSTSPALSTATKMSKTSPKLAKKGNSKETKRKSGALTFKKDAVSSSATVGTVLLVKQKTGQPASIKKSRTTPAQTLLHPQPALLSPPPPPTFPAMDTAPATPLVSSMTLPLSTTMLSQTPAIPLITKRLSRVASAASLSTTVANQPAAPRIPSQSASHTQLDSLGLAASDLPPAPLQTLQTVNHTTPAILSQKEVLGRGIEQLLKFHSIFAPASDVRDLDYWKTAISDNFCDIGNIRLELGTQTYDMPVAAAGGFYHRLFSEGTVVSMYMALGQPNIYRLKQNASIMSFHGVHMTTAYANGRRVLEAGDLRVIFDENFRIRLWAFSSEDATVCLPRKRPNGTDDALTRTCEATIGRNLDWPNALPMPKRRKSANGKQPPEECALPACALQHLEIANTMYYLQELVALQLQNKTSTEGIMDIWMKAAKPEPLATKQLAKAPGPERKRSRKKSTAAALPLPLPLSLPPTSAPTLARADDTIEPSTDDSKVKRPAATASPGVVVASKPSRQQAKH</sequence>
<feature type="compositionally biased region" description="Low complexity" evidence="1">
    <location>
        <begin position="196"/>
        <end position="209"/>
    </location>
</feature>
<feature type="compositionally biased region" description="Polar residues" evidence="1">
    <location>
        <begin position="294"/>
        <end position="309"/>
    </location>
</feature>
<gene>
    <name evidence="2" type="ORF">GGI19_001963</name>
</gene>
<dbReference type="PANTHER" id="PTHR48125">
    <property type="entry name" value="LP07818P1"/>
    <property type="match status" value="1"/>
</dbReference>
<evidence type="ECO:0000313" key="3">
    <source>
        <dbReference type="Proteomes" id="UP001140011"/>
    </source>
</evidence>
<feature type="compositionally biased region" description="Basic residues" evidence="1">
    <location>
        <begin position="405"/>
        <end position="418"/>
    </location>
</feature>
<evidence type="ECO:0000256" key="1">
    <source>
        <dbReference type="SAM" id="MobiDB-lite"/>
    </source>
</evidence>
<evidence type="ECO:0008006" key="4">
    <source>
        <dbReference type="Google" id="ProtNLM"/>
    </source>
</evidence>